<feature type="repeat" description="PPR" evidence="2">
    <location>
        <begin position="289"/>
        <end position="323"/>
    </location>
</feature>
<evidence type="ECO:0000256" key="2">
    <source>
        <dbReference type="PROSITE-ProRule" id="PRU00708"/>
    </source>
</evidence>
<dbReference type="FunFam" id="1.25.40.10:FF:000285">
    <property type="entry name" value="Pentatricopeptide repeat-containing protein, chloroplastic"/>
    <property type="match status" value="3"/>
</dbReference>
<dbReference type="PANTHER" id="PTHR24015:SF548">
    <property type="entry name" value="OS08G0340900 PROTEIN"/>
    <property type="match status" value="1"/>
</dbReference>
<accession>A0A9D4U7H6</accession>
<dbReference type="NCBIfam" id="TIGR00756">
    <property type="entry name" value="PPR"/>
    <property type="match status" value="7"/>
</dbReference>
<feature type="repeat" description="PPR" evidence="2">
    <location>
        <begin position="391"/>
        <end position="425"/>
    </location>
</feature>
<dbReference type="InterPro" id="IPR002885">
    <property type="entry name" value="PPR_rpt"/>
</dbReference>
<gene>
    <name evidence="3" type="ORF">GOP47_0023089</name>
</gene>
<feature type="repeat" description="PPR" evidence="2">
    <location>
        <begin position="85"/>
        <end position="119"/>
    </location>
</feature>
<dbReference type="FunFam" id="1.25.40.10:FF:000344">
    <property type="entry name" value="Pentatricopeptide repeat-containing protein"/>
    <property type="match status" value="1"/>
</dbReference>
<reference evidence="3" key="1">
    <citation type="submission" date="2021-01" db="EMBL/GenBank/DDBJ databases">
        <title>Adiantum capillus-veneris genome.</title>
        <authorList>
            <person name="Fang Y."/>
            <person name="Liao Q."/>
        </authorList>
    </citation>
    <scope>NUCLEOTIDE SEQUENCE</scope>
    <source>
        <strain evidence="3">H3</strain>
        <tissue evidence="3">Leaf</tissue>
    </source>
</reference>
<proteinExistence type="predicted"/>
<dbReference type="FunFam" id="1.25.40.10:FF:000381">
    <property type="entry name" value="Pentatricopeptide repeat-containing protein"/>
    <property type="match status" value="2"/>
</dbReference>
<keyword evidence="4" id="KW-1185">Reference proteome</keyword>
<dbReference type="GO" id="GO:0009451">
    <property type="term" value="P:RNA modification"/>
    <property type="evidence" value="ECO:0007669"/>
    <property type="project" value="InterPro"/>
</dbReference>
<name>A0A9D4U7H6_ADICA</name>
<dbReference type="EMBL" id="JABFUD020000022">
    <property type="protein sequence ID" value="KAI5062550.1"/>
    <property type="molecule type" value="Genomic_DNA"/>
</dbReference>
<organism evidence="3 4">
    <name type="scientific">Adiantum capillus-veneris</name>
    <name type="common">Maidenhair fern</name>
    <dbReference type="NCBI Taxonomy" id="13818"/>
    <lineage>
        <taxon>Eukaryota</taxon>
        <taxon>Viridiplantae</taxon>
        <taxon>Streptophyta</taxon>
        <taxon>Embryophyta</taxon>
        <taxon>Tracheophyta</taxon>
        <taxon>Polypodiopsida</taxon>
        <taxon>Polypodiidae</taxon>
        <taxon>Polypodiales</taxon>
        <taxon>Pteridineae</taxon>
        <taxon>Pteridaceae</taxon>
        <taxon>Vittarioideae</taxon>
        <taxon>Adiantum</taxon>
    </lineage>
</organism>
<evidence type="ECO:0000313" key="4">
    <source>
        <dbReference type="Proteomes" id="UP000886520"/>
    </source>
</evidence>
<dbReference type="AlphaFoldDB" id="A0A9D4U7H6"/>
<sequence>MAIAIPGSKENIYLYTDELFTYVTLLKSCTKRKDLQTGSKLHADIAARGLFGKDVIIGGTLINMYAKCGDLVKAQEVFDNLPEHNIVSWTALIAGYVQQGCGEEALHYFERMKCNGLSPDAVTFTCILKACGSTGAIDKGCEIHRQIVSSGLLKADSFVGTALIDMYMKFRLVSKAQEVFDELPGSNIVSWNVLVTGYAQHGHVEEALACFKQMQDEGFVPDVITYVGILKGLGSVGALFKGQELHAQIIKNGLLEKEDLIGNALVDMYAKCGILTKAQEVFDELPCHSVISWTALIVGFAQHGHGEEAIHIFENMQREGLPLDQVAFACILKACGSIGAANKGQEIHGQLLQEGTLKNDIIVSTALVEMYAKCAMFGNALEAFRGARVPNVVLWNALIGGYVQHGHGEEAFSCFERMQCEGLFPDGVTFACIFKACGNLGAARRGRKLHAQIANGGVPKDNLANATALVDMYAKCHLFKEAKMVFDHQKSLSLALWNVLTAGYSQYGHCESAFGCLRQMRQEGFLSDTLTITSIIKACGCVGAVDKGKELHAAILEEGSFEKDTAVANALIDMYANCNALSKAQEVFDRLLVKNIASWNVLISGYAQHGCAEEALNSLKRMHCEGIPADPNIFPSIFKSCGSLGAASKGKEIHAQIKLDRLLDVDVVVFNALLDMYIKCGLLEIARELFDRLPTRNVVSWSALLAGCVQHGYNEEALKFYGQMQHEGIFPNASTFHCLLKACGSIGDSVRGQQLHAEIKQRGSLRTDIAVGNALVDMYAKCGLVGKSQEVFKELPVRSLVSWNVLISGYAQNMLNAEVLSCFEYMQSEGYCPDRITFLSLLKACGGMRAADGGQATHSAIVRVGLLEKDLAIGTALLDMYAKCAMLAEAQEVFDTLVTHDIVSWNALSIGYLDHTCDEEVLKLFDRMRLEGFCPDAVTFAHCLKACGNLGSAYKGQEVHAAAVKQGHLENDMAVSNAVVQMYASCGMLAEAQHVFDVVPYKDVLTWNSLMSGYVQIGQDEPVFGSFCRFIEDGEVPDVVTCTLVLNVCSHAGLVEDGQTFFQMMGACHGVLPDVEHHSCLLDLFGRAGQLHNVVVVLESMPFLGSRTTWHTVLGACQKWGNLEIGKWAFEHAVEMDKLDVAAHICMSNIHSRQEDANEFQDFSLKKHLCRKKVEDGLYNRTCYKHVSLALSVSL</sequence>
<keyword evidence="1" id="KW-0677">Repeat</keyword>
<comment type="caution">
    <text evidence="3">The sequence shown here is derived from an EMBL/GenBank/DDBJ whole genome shotgun (WGS) entry which is preliminary data.</text>
</comment>
<evidence type="ECO:0000256" key="1">
    <source>
        <dbReference type="ARBA" id="ARBA00022737"/>
    </source>
</evidence>
<feature type="repeat" description="PPR" evidence="2">
    <location>
        <begin position="1003"/>
        <end position="1037"/>
    </location>
</feature>
<evidence type="ECO:0000313" key="3">
    <source>
        <dbReference type="EMBL" id="KAI5062550.1"/>
    </source>
</evidence>
<evidence type="ECO:0008006" key="5">
    <source>
        <dbReference type="Google" id="ProtNLM"/>
    </source>
</evidence>
<dbReference type="InterPro" id="IPR011990">
    <property type="entry name" value="TPR-like_helical_dom_sf"/>
</dbReference>
<feature type="repeat" description="PPR" evidence="2">
    <location>
        <begin position="120"/>
        <end position="154"/>
    </location>
</feature>
<dbReference type="FunFam" id="1.25.40.10:FF:000158">
    <property type="entry name" value="pentatricopeptide repeat-containing protein At2g33680"/>
    <property type="match status" value="1"/>
</dbReference>
<dbReference type="GO" id="GO:0003723">
    <property type="term" value="F:RNA binding"/>
    <property type="evidence" value="ECO:0007669"/>
    <property type="project" value="InterPro"/>
</dbReference>
<feature type="repeat" description="PPR" evidence="2">
    <location>
        <begin position="493"/>
        <end position="527"/>
    </location>
</feature>
<dbReference type="InterPro" id="IPR046960">
    <property type="entry name" value="PPR_At4g14850-like_plant"/>
</dbReference>
<feature type="repeat" description="PPR" evidence="2">
    <location>
        <begin position="595"/>
        <end position="629"/>
    </location>
</feature>
<feature type="repeat" description="PPR" evidence="2">
    <location>
        <begin position="799"/>
        <end position="833"/>
    </location>
</feature>
<feature type="repeat" description="PPR" evidence="2">
    <location>
        <begin position="901"/>
        <end position="935"/>
    </location>
</feature>
<feature type="repeat" description="PPR" evidence="2">
    <location>
        <begin position="187"/>
        <end position="221"/>
    </location>
</feature>
<protein>
    <recommendedName>
        <fullName evidence="5">Pentatricopeptide repeat-containing protein</fullName>
    </recommendedName>
</protein>
<dbReference type="Pfam" id="PF13041">
    <property type="entry name" value="PPR_2"/>
    <property type="match status" value="6"/>
</dbReference>
<dbReference type="PROSITE" id="PS51375">
    <property type="entry name" value="PPR"/>
    <property type="match status" value="12"/>
</dbReference>
<dbReference type="Gene3D" id="1.25.40.10">
    <property type="entry name" value="Tetratricopeptide repeat domain"/>
    <property type="match status" value="9"/>
</dbReference>
<dbReference type="PANTHER" id="PTHR24015">
    <property type="entry name" value="OS07G0578800 PROTEIN-RELATED"/>
    <property type="match status" value="1"/>
</dbReference>
<dbReference type="FunFam" id="1.25.40.10:FF:000031">
    <property type="entry name" value="Pentatricopeptide repeat-containing protein mitochondrial"/>
    <property type="match status" value="1"/>
</dbReference>
<feature type="repeat" description="PPR" evidence="2">
    <location>
        <begin position="666"/>
        <end position="696"/>
    </location>
</feature>
<dbReference type="Proteomes" id="UP000886520">
    <property type="component" value="Chromosome 22"/>
</dbReference>
<feature type="repeat" description="PPR" evidence="2">
    <location>
        <begin position="697"/>
        <end position="731"/>
    </location>
</feature>
<dbReference type="FunFam" id="1.25.40.10:FF:000073">
    <property type="entry name" value="Pentatricopeptide repeat-containing protein chloroplastic"/>
    <property type="match status" value="1"/>
</dbReference>
<dbReference type="Pfam" id="PF01535">
    <property type="entry name" value="PPR"/>
    <property type="match status" value="8"/>
</dbReference>
<dbReference type="GO" id="GO:0048731">
    <property type="term" value="P:system development"/>
    <property type="evidence" value="ECO:0007669"/>
    <property type="project" value="UniProtKB-ARBA"/>
</dbReference>